<organism evidence="23 24">
    <name type="scientific">Sipha flava</name>
    <name type="common">yellow sugarcane aphid</name>
    <dbReference type="NCBI Taxonomy" id="143950"/>
    <lineage>
        <taxon>Eukaryota</taxon>
        <taxon>Metazoa</taxon>
        <taxon>Ecdysozoa</taxon>
        <taxon>Arthropoda</taxon>
        <taxon>Hexapoda</taxon>
        <taxon>Insecta</taxon>
        <taxon>Pterygota</taxon>
        <taxon>Neoptera</taxon>
        <taxon>Paraneoptera</taxon>
        <taxon>Hemiptera</taxon>
        <taxon>Sternorrhyncha</taxon>
        <taxon>Aphidomorpha</taxon>
        <taxon>Aphidoidea</taxon>
        <taxon>Aphididae</taxon>
        <taxon>Sipha</taxon>
    </lineage>
</organism>
<sequence>MTAAGHPVTGDRTKRRCRRHKTPQTPRSTTAETLPPPRRPCRHCYCSATCLDGQKTFNIFKPRNQEIALREMFFHIRTNRMRPWPLLLLLAWCASGTLGQRPTPNKRHDVYIAGFFPFGGRVSGSIPEGRVGRGVMPAVKLAVDHINENPTLLRNYRLHVWWNDTQCNAAVGMKAFFDMMHEGPHKVMLFGAACTQVTDPIAKASKHWRITQLSYADTHPMFSSTDFPNFFRVVPSENAFNAPRLALLRHFNWTRVGTIYQNEPRYALAHNQLVAMLEKDNFVVDDTQNIAGDVSLPIKKLQEKDIRIILGNFNETWARKVFCEAYRVGMFGGKYQWLIMGTYGPTWWNEMRAPCPVQHLSAALDGCILTDYLPLSTTGEITVSGITSKEYQQEYDMRRGEEYSRFHGYTYDGVWTAALAIQEVARKVHQSSHDKGTLNRTIADFQYRDREWEDLFLAALRDTSFEGVTGPVRFYNNERKASILLKQFQGNKEVKIGEYNGVTGTLDLSVGEEVKWRAGGKGPPKDRTLTIYEDSHVNVGVYIGLAVAAVVGIVIATAFLIVNIRYRDQKYIKMSSPHLNNLIIIGCMLTYSSVIFLGLNSQMTSVNMFPYICAARAWLLMAGFSLAFGAMFSKTWRVHSIFTDITINKKIVKDTQLFLMVGILLCIDLGIMFTWQFSDPFYRETKQMESYPHPHNDDIVIIPCNEYCQSDHMTVFLAIIYVYKGSLMVFGAFLAWETRHVSIPALNDSKYVGMSVYNVVLMCVAGAAISFVLSDQQDASFIIISVFILFCSTATLFLVFIPKIVELKRNPQGVDKRIRATLRPMSKTYKDVCDTEEQIRAQKNKNQQYRQQLLDVDREIDAMVLKIDTFRALKQSELKQKKIMAEEKQTKVDVIQEEESNGVIEVVVPEQFSPEKKTCQRHARIPSISIEPAKSPDELARFTPSPTRSTCGGGQRRSSSGATPTATAATTTPQHQSAASCAHRRPSMPQTKRTCQQPTFVHQDELWLTQTQRHANRSPPPVTRGLLNNNVDSPTDDEDDSSSSLTTASSMHRSVSEKSGSCGGGGSSSTSRNRGPGLRRPSAPHMHSTPNVYHGRRRDSGGSTSGGSPPTNAAGSHPALGGSSMSRVNTLSEGELLDVAILPIFQKLLTERRAHDSSSSSHHHHHHHHHHPHSHHTNSNHPHQQTQQHHNRASIASCPNIAVKCDIVEYL</sequence>
<dbReference type="GO" id="GO:0007214">
    <property type="term" value="P:gamma-aminobutyric acid signaling pathway"/>
    <property type="evidence" value="ECO:0007669"/>
    <property type="project" value="TreeGrafter"/>
</dbReference>
<dbReference type="GO" id="GO:0038039">
    <property type="term" value="C:G protein-coupled receptor heterodimeric complex"/>
    <property type="evidence" value="ECO:0007669"/>
    <property type="project" value="TreeGrafter"/>
</dbReference>
<evidence type="ECO:0000256" key="11">
    <source>
        <dbReference type="ARBA" id="ARBA00023157"/>
    </source>
</evidence>
<keyword evidence="12 24" id="KW-0675">Receptor</keyword>
<evidence type="ECO:0000256" key="4">
    <source>
        <dbReference type="ARBA" id="ARBA00022692"/>
    </source>
</evidence>
<feature type="transmembrane region" description="Helical" evidence="21">
    <location>
        <begin position="779"/>
        <end position="801"/>
    </location>
</feature>
<evidence type="ECO:0000256" key="12">
    <source>
        <dbReference type="ARBA" id="ARBA00023170"/>
    </source>
</evidence>
<evidence type="ECO:0000259" key="22">
    <source>
        <dbReference type="PROSITE" id="PS50259"/>
    </source>
</evidence>
<evidence type="ECO:0000256" key="17">
    <source>
        <dbReference type="ARBA" id="ARBA00073785"/>
    </source>
</evidence>
<dbReference type="Proteomes" id="UP000694846">
    <property type="component" value="Unplaced"/>
</dbReference>
<dbReference type="Pfam" id="PF01094">
    <property type="entry name" value="ANF_receptor"/>
    <property type="match status" value="1"/>
</dbReference>
<evidence type="ECO:0000256" key="18">
    <source>
        <dbReference type="ARBA" id="ARBA00083903"/>
    </source>
</evidence>
<dbReference type="GO" id="GO:0004965">
    <property type="term" value="F:G protein-coupled GABA receptor activity"/>
    <property type="evidence" value="ECO:0007669"/>
    <property type="project" value="InterPro"/>
</dbReference>
<dbReference type="PANTHER" id="PTHR10519:SF74">
    <property type="entry name" value="GAMMA-AMINOBUTYRIC ACID TYPE B RECEPTOR SUBUNIT 2"/>
    <property type="match status" value="1"/>
</dbReference>
<feature type="transmembrane region" description="Helical" evidence="21">
    <location>
        <begin position="657"/>
        <end position="678"/>
    </location>
</feature>
<evidence type="ECO:0000256" key="8">
    <source>
        <dbReference type="ARBA" id="ARBA00023040"/>
    </source>
</evidence>
<keyword evidence="14" id="KW-0807">Transducer</keyword>
<dbReference type="GeneID" id="112687089"/>
<feature type="domain" description="G-protein coupled receptors family 3 profile" evidence="22">
    <location>
        <begin position="541"/>
        <end position="812"/>
    </location>
</feature>
<feature type="compositionally biased region" description="Low complexity" evidence="20">
    <location>
        <begin position="958"/>
        <end position="980"/>
    </location>
</feature>
<feature type="region of interest" description="Disordered" evidence="20">
    <location>
        <begin position="1153"/>
        <end position="1195"/>
    </location>
</feature>
<feature type="transmembrane region" description="Helical" evidence="21">
    <location>
        <begin position="756"/>
        <end position="773"/>
    </location>
</feature>
<evidence type="ECO:0000256" key="10">
    <source>
        <dbReference type="ARBA" id="ARBA00023136"/>
    </source>
</evidence>
<dbReference type="InterPro" id="IPR017979">
    <property type="entry name" value="GPCR_3_CS"/>
</dbReference>
<keyword evidence="6 21" id="KW-1133">Transmembrane helix</keyword>
<dbReference type="AlphaFoldDB" id="A0A8B8FYG9"/>
<dbReference type="Pfam" id="PF00003">
    <property type="entry name" value="7tm_3"/>
    <property type="match status" value="1"/>
</dbReference>
<dbReference type="SUPFAM" id="SSF53822">
    <property type="entry name" value="Periplasmic binding protein-like I"/>
    <property type="match status" value="1"/>
</dbReference>
<feature type="compositionally biased region" description="Polar residues" evidence="20">
    <location>
        <begin position="23"/>
        <end position="32"/>
    </location>
</feature>
<dbReference type="PRINTS" id="PR01177">
    <property type="entry name" value="GABAB1RECPTR"/>
</dbReference>
<feature type="region of interest" description="Disordered" evidence="20">
    <location>
        <begin position="1"/>
        <end position="36"/>
    </location>
</feature>
<evidence type="ECO:0000256" key="19">
    <source>
        <dbReference type="SAM" id="Coils"/>
    </source>
</evidence>
<dbReference type="FunFam" id="3.40.50.2300:FF:000063">
    <property type="entry name" value="Gamma-aminobutyric acid type B receptor subunit"/>
    <property type="match status" value="1"/>
</dbReference>
<dbReference type="CDD" id="cd06366">
    <property type="entry name" value="PBP1_GABAb_receptor"/>
    <property type="match status" value="1"/>
</dbReference>
<dbReference type="InterPro" id="IPR001828">
    <property type="entry name" value="ANF_lig-bd_rcpt"/>
</dbReference>
<dbReference type="OrthoDB" id="2150267at2759"/>
<dbReference type="InterPro" id="IPR017978">
    <property type="entry name" value="GPCR_3_C"/>
</dbReference>
<keyword evidence="23" id="KW-1185">Reference proteome</keyword>
<feature type="compositionally biased region" description="Basic residues" evidence="20">
    <location>
        <begin position="13"/>
        <end position="22"/>
    </location>
</feature>
<reference evidence="24" key="1">
    <citation type="submission" date="2025-08" db="UniProtKB">
        <authorList>
            <consortium name="RefSeq"/>
        </authorList>
    </citation>
    <scope>IDENTIFICATION</scope>
    <source>
        <tissue evidence="24">Whole body</tissue>
    </source>
</reference>
<dbReference type="PRINTS" id="PR01176">
    <property type="entry name" value="GABABRECEPTR"/>
</dbReference>
<dbReference type="FunFam" id="3.40.50.2300:FF:000072">
    <property type="entry name" value="Gamma-aminobutyric acid type B receptor subunit 2"/>
    <property type="match status" value="1"/>
</dbReference>
<evidence type="ECO:0000256" key="3">
    <source>
        <dbReference type="ARBA" id="ARBA00022553"/>
    </source>
</evidence>
<keyword evidence="4 21" id="KW-0812">Transmembrane</keyword>
<keyword evidence="13" id="KW-0325">Glycoprotein</keyword>
<evidence type="ECO:0000256" key="7">
    <source>
        <dbReference type="ARBA" id="ARBA00023018"/>
    </source>
</evidence>
<evidence type="ECO:0000256" key="14">
    <source>
        <dbReference type="ARBA" id="ARBA00023224"/>
    </source>
</evidence>
<feature type="compositionally biased region" description="Basic residues" evidence="20">
    <location>
        <begin position="1161"/>
        <end position="1178"/>
    </location>
</feature>
<feature type="region of interest" description="Disordered" evidence="20">
    <location>
        <begin position="1012"/>
        <end position="1126"/>
    </location>
</feature>
<keyword evidence="9 19" id="KW-0175">Coiled coil</keyword>
<keyword evidence="15" id="KW-0628">Postsynaptic cell membrane</keyword>
<feature type="transmembrane region" description="Helical" evidence="21">
    <location>
        <begin position="609"/>
        <end position="632"/>
    </location>
</feature>
<keyword evidence="11" id="KW-1015">Disulfide bond</keyword>
<keyword evidence="8" id="KW-0297">G-protein coupled receptor</keyword>
<comment type="similarity">
    <text evidence="1">Belongs to the G-protein coupled receptor 3 family. GABA-B receptor subfamily.</text>
</comment>
<evidence type="ECO:0000256" key="1">
    <source>
        <dbReference type="ARBA" id="ARBA00008991"/>
    </source>
</evidence>
<keyword evidence="5" id="KW-0732">Signal</keyword>
<keyword evidence="7" id="KW-0770">Synapse</keyword>
<dbReference type="Gene3D" id="3.40.50.2300">
    <property type="match status" value="2"/>
</dbReference>
<evidence type="ECO:0000256" key="15">
    <source>
        <dbReference type="ARBA" id="ARBA00023257"/>
    </source>
</evidence>
<keyword evidence="2" id="KW-1003">Cell membrane</keyword>
<evidence type="ECO:0000256" key="16">
    <source>
        <dbReference type="ARBA" id="ARBA00034104"/>
    </source>
</evidence>
<proteinExistence type="inferred from homology"/>
<feature type="transmembrane region" description="Helical" evidence="21">
    <location>
        <begin position="582"/>
        <end position="603"/>
    </location>
</feature>
<evidence type="ECO:0000256" key="9">
    <source>
        <dbReference type="ARBA" id="ARBA00023054"/>
    </source>
</evidence>
<comment type="subcellular location">
    <subcellularLocation>
        <location evidence="16">Postsynaptic cell membrane</location>
        <topology evidence="16">Multi-pass membrane protein</topology>
    </subcellularLocation>
</comment>
<feature type="compositionally biased region" description="Low complexity" evidence="20">
    <location>
        <begin position="1179"/>
        <end position="1188"/>
    </location>
</feature>
<dbReference type="PROSITE" id="PS50259">
    <property type="entry name" value="G_PROTEIN_RECEP_F3_4"/>
    <property type="match status" value="1"/>
</dbReference>
<dbReference type="GO" id="GO:0045211">
    <property type="term" value="C:postsynaptic membrane"/>
    <property type="evidence" value="ECO:0007669"/>
    <property type="project" value="UniProtKB-SubCell"/>
</dbReference>
<evidence type="ECO:0000256" key="6">
    <source>
        <dbReference type="ARBA" id="ARBA00022989"/>
    </source>
</evidence>
<accession>A0A8B8FYG9</accession>
<dbReference type="InterPro" id="IPR002455">
    <property type="entry name" value="GPCR3_GABA-B"/>
</dbReference>
<evidence type="ECO:0000256" key="5">
    <source>
        <dbReference type="ARBA" id="ARBA00022729"/>
    </source>
</evidence>
<dbReference type="RefSeq" id="XP_025415415.1">
    <property type="nucleotide sequence ID" value="XM_025559630.1"/>
</dbReference>
<dbReference type="PANTHER" id="PTHR10519">
    <property type="entry name" value="GABA-B RECEPTOR"/>
    <property type="match status" value="1"/>
</dbReference>
<feature type="transmembrane region" description="Helical" evidence="21">
    <location>
        <begin position="539"/>
        <end position="562"/>
    </location>
</feature>
<dbReference type="InterPro" id="IPR028082">
    <property type="entry name" value="Peripla_BP_I"/>
</dbReference>
<protein>
    <recommendedName>
        <fullName evidence="17">Gamma-aminobutyric acid type B receptor subunit 2</fullName>
    </recommendedName>
    <alternativeName>
        <fullName evidence="18">G-protein coupled receptor 51</fullName>
    </alternativeName>
</protein>
<name>A0A8B8FYG9_9HEMI</name>
<dbReference type="PROSITE" id="PS00981">
    <property type="entry name" value="G_PROTEIN_RECEP_F3_3"/>
    <property type="match status" value="1"/>
</dbReference>
<evidence type="ECO:0000313" key="24">
    <source>
        <dbReference type="RefSeq" id="XP_025415415.1"/>
    </source>
</evidence>
<evidence type="ECO:0000256" key="2">
    <source>
        <dbReference type="ARBA" id="ARBA00022475"/>
    </source>
</evidence>
<gene>
    <name evidence="24" type="primary">LOC112687089</name>
</gene>
<feature type="coiled-coil region" evidence="19">
    <location>
        <begin position="839"/>
        <end position="898"/>
    </location>
</feature>
<keyword evidence="10 21" id="KW-0472">Membrane</keyword>
<dbReference type="CTD" id="42561"/>
<evidence type="ECO:0000256" key="21">
    <source>
        <dbReference type="SAM" id="Phobius"/>
    </source>
</evidence>
<keyword evidence="3" id="KW-0597">Phosphoprotein</keyword>
<evidence type="ECO:0000313" key="23">
    <source>
        <dbReference type="Proteomes" id="UP000694846"/>
    </source>
</evidence>
<feature type="region of interest" description="Disordered" evidence="20">
    <location>
        <begin position="917"/>
        <end position="996"/>
    </location>
</feature>
<feature type="transmembrane region" description="Helical" evidence="21">
    <location>
        <begin position="715"/>
        <end position="736"/>
    </location>
</feature>
<evidence type="ECO:0000256" key="20">
    <source>
        <dbReference type="SAM" id="MobiDB-lite"/>
    </source>
</evidence>
<evidence type="ECO:0000256" key="13">
    <source>
        <dbReference type="ARBA" id="ARBA00023180"/>
    </source>
</evidence>